<evidence type="ECO:0000256" key="12">
    <source>
        <dbReference type="ARBA" id="ARBA00023098"/>
    </source>
</evidence>
<comment type="caution">
    <text evidence="16">Lacks conserved residue(s) required for the propagation of feature annotation.</text>
</comment>
<dbReference type="InterPro" id="IPR007130">
    <property type="entry name" value="DAGAT"/>
</dbReference>
<dbReference type="OrthoDB" id="264532at2759"/>
<feature type="transmembrane region" description="Helical" evidence="16">
    <location>
        <begin position="73"/>
        <end position="99"/>
    </location>
</feature>
<dbReference type="GO" id="GO:0004144">
    <property type="term" value="F:diacylglycerol O-acyltransferase activity"/>
    <property type="evidence" value="ECO:0007669"/>
    <property type="project" value="UniProtKB-UniRule"/>
</dbReference>
<comment type="function">
    <text evidence="16">Catalyzes the terminal and only committed step in triacylglycerol synthesis by using diacylglycerol and fatty acyl CoA as substrates.</text>
</comment>
<dbReference type="GO" id="GO:0006071">
    <property type="term" value="P:glycerol metabolic process"/>
    <property type="evidence" value="ECO:0007669"/>
    <property type="project" value="UniProtKB-UniRule"/>
</dbReference>
<comment type="caution">
    <text evidence="17">The sequence shown here is derived from an EMBL/GenBank/DDBJ whole genome shotgun (WGS) entry which is preliminary data.</text>
</comment>
<evidence type="ECO:0000256" key="15">
    <source>
        <dbReference type="ARBA" id="ARBA00048109"/>
    </source>
</evidence>
<evidence type="ECO:0000256" key="2">
    <source>
        <dbReference type="ARBA" id="ARBA00004771"/>
    </source>
</evidence>
<keyword evidence="11 16" id="KW-1133">Transmembrane helix</keyword>
<sequence>MPSKIPYEEINKEINIESSLNGTLKNRKPYHYESNNKEIRHKINSQFAPLNTPFKRRLQTLAVAWHTVSIASFLSFFLFVLGIPPLWPLVFIYIIYFLFDKTPLNGGVTERYSTNVRQLSIWKYFCDFFPIKLHKTTDLEPTFTIDISNKSKNKSLISKILASLFENKKKFQKTGPTYIFGLHPHGVISLSGFGAFATDGCGWSKNFEGIPVCLLTLINQFFIPFYRDYLMSMGITSSGRTNALKILRKGYSIAIVIGGAREALLAKPDSNDIVLNKRKGFIKLAMETGNVGLVPCFCFGENDLYQIFEIPDNSYGKKFQLWLKKTVGFTIPFFHARGIFNYDFGLIPYRKDVNIVVGEPIIVPFLPSPKKHEVDHYHSLYIEGLKKLFEENKSKFLNSSGEEYKLAIVE</sequence>
<keyword evidence="14 16" id="KW-0012">Acyltransferase</keyword>
<dbReference type="PANTHER" id="PTHR12317">
    <property type="entry name" value="DIACYLGLYCEROL O-ACYLTRANSFERASE"/>
    <property type="match status" value="1"/>
</dbReference>
<evidence type="ECO:0000256" key="13">
    <source>
        <dbReference type="ARBA" id="ARBA00023136"/>
    </source>
</evidence>
<evidence type="ECO:0000256" key="1">
    <source>
        <dbReference type="ARBA" id="ARBA00004477"/>
    </source>
</evidence>
<evidence type="ECO:0000256" key="7">
    <source>
        <dbReference type="ARBA" id="ARBA00022679"/>
    </source>
</evidence>
<evidence type="ECO:0000256" key="5">
    <source>
        <dbReference type="ARBA" id="ARBA00013244"/>
    </source>
</evidence>
<evidence type="ECO:0000256" key="16">
    <source>
        <dbReference type="RuleBase" id="RU367023"/>
    </source>
</evidence>
<evidence type="ECO:0000256" key="4">
    <source>
        <dbReference type="ARBA" id="ARBA00005420"/>
    </source>
</evidence>
<comment type="pathway">
    <text evidence="2 16">Glycerolipid metabolism; triacylglycerol biosynthesis.</text>
</comment>
<accession>A0A9P8P150</accession>
<keyword evidence="10 16" id="KW-0256">Endoplasmic reticulum</keyword>
<keyword evidence="12 16" id="KW-0443">Lipid metabolism</keyword>
<evidence type="ECO:0000256" key="10">
    <source>
        <dbReference type="ARBA" id="ARBA00022824"/>
    </source>
</evidence>
<comment type="catalytic activity">
    <reaction evidence="15 16">
        <text>an acyl-CoA + a 1,2-diacyl-sn-glycerol = a triacyl-sn-glycerol + CoA</text>
        <dbReference type="Rhea" id="RHEA:10868"/>
        <dbReference type="ChEBI" id="CHEBI:17815"/>
        <dbReference type="ChEBI" id="CHEBI:57287"/>
        <dbReference type="ChEBI" id="CHEBI:58342"/>
        <dbReference type="ChEBI" id="CHEBI:64615"/>
        <dbReference type="EC" id="2.3.1.20"/>
    </reaction>
</comment>
<dbReference type="GO" id="GO:0005789">
    <property type="term" value="C:endoplasmic reticulum membrane"/>
    <property type="evidence" value="ECO:0007669"/>
    <property type="project" value="UniProtKB-SubCell"/>
</dbReference>
<evidence type="ECO:0000313" key="18">
    <source>
        <dbReference type="Proteomes" id="UP000769528"/>
    </source>
</evidence>
<dbReference type="PANTHER" id="PTHR12317:SF0">
    <property type="entry name" value="ACYLTRANSFERASE"/>
    <property type="match status" value="1"/>
</dbReference>
<reference evidence="17" key="2">
    <citation type="submission" date="2021-01" db="EMBL/GenBank/DDBJ databases">
        <authorList>
            <person name="Schikora-Tamarit M.A."/>
        </authorList>
    </citation>
    <scope>NUCLEOTIDE SEQUENCE</scope>
    <source>
        <strain evidence="17">CBS6341</strain>
    </source>
</reference>
<evidence type="ECO:0000256" key="14">
    <source>
        <dbReference type="ARBA" id="ARBA00023315"/>
    </source>
</evidence>
<comment type="pathway">
    <text evidence="3">Lipid metabolism.</text>
</comment>
<dbReference type="CDD" id="cd07987">
    <property type="entry name" value="LPLAT_MGAT-like"/>
    <property type="match status" value="1"/>
</dbReference>
<evidence type="ECO:0000256" key="9">
    <source>
        <dbReference type="ARBA" id="ARBA00022798"/>
    </source>
</evidence>
<reference evidence="17" key="1">
    <citation type="journal article" date="2021" name="Open Biol.">
        <title>Shared evolutionary footprints suggest mitochondrial oxidative damage underlies multiple complex I losses in fungi.</title>
        <authorList>
            <person name="Schikora-Tamarit M.A."/>
            <person name="Marcet-Houben M."/>
            <person name="Nosek J."/>
            <person name="Gabaldon T."/>
        </authorList>
    </citation>
    <scope>NUCLEOTIDE SEQUENCE</scope>
    <source>
        <strain evidence="17">CBS6341</strain>
    </source>
</reference>
<comment type="similarity">
    <text evidence="4 16">Belongs to the diacylglycerol acyltransferase family.</text>
</comment>
<dbReference type="GO" id="GO:0019432">
    <property type="term" value="P:triglyceride biosynthetic process"/>
    <property type="evidence" value="ECO:0007669"/>
    <property type="project" value="UniProtKB-UniRule"/>
</dbReference>
<evidence type="ECO:0000256" key="3">
    <source>
        <dbReference type="ARBA" id="ARBA00005189"/>
    </source>
</evidence>
<dbReference type="EMBL" id="JAEUBF010001525">
    <property type="protein sequence ID" value="KAH3663908.1"/>
    <property type="molecule type" value="Genomic_DNA"/>
</dbReference>
<proteinExistence type="inferred from homology"/>
<keyword evidence="9" id="KW-0319">Glycerol metabolism</keyword>
<dbReference type="Pfam" id="PF03982">
    <property type="entry name" value="DAGAT"/>
    <property type="match status" value="2"/>
</dbReference>
<keyword evidence="13 16" id="KW-0472">Membrane</keyword>
<keyword evidence="6 16" id="KW-0444">Lipid biosynthesis</keyword>
<dbReference type="EC" id="2.3.1.20" evidence="5 16"/>
<keyword evidence="8 16" id="KW-0812">Transmembrane</keyword>
<keyword evidence="7" id="KW-0808">Transferase</keyword>
<evidence type="ECO:0000256" key="11">
    <source>
        <dbReference type="ARBA" id="ARBA00022989"/>
    </source>
</evidence>
<dbReference type="Proteomes" id="UP000769528">
    <property type="component" value="Unassembled WGS sequence"/>
</dbReference>
<evidence type="ECO:0000313" key="17">
    <source>
        <dbReference type="EMBL" id="KAH3663908.1"/>
    </source>
</evidence>
<protein>
    <recommendedName>
        <fullName evidence="5 16">Diacylglycerol O-acyltransferase</fullName>
        <ecNumber evidence="5 16">2.3.1.20</ecNumber>
    </recommendedName>
</protein>
<evidence type="ECO:0000256" key="6">
    <source>
        <dbReference type="ARBA" id="ARBA00022516"/>
    </source>
</evidence>
<name>A0A9P8P150_9ASCO</name>
<dbReference type="AlphaFoldDB" id="A0A9P8P150"/>
<organism evidence="17 18">
    <name type="scientific">Wickerhamomyces mucosus</name>
    <dbReference type="NCBI Taxonomy" id="1378264"/>
    <lineage>
        <taxon>Eukaryota</taxon>
        <taxon>Fungi</taxon>
        <taxon>Dikarya</taxon>
        <taxon>Ascomycota</taxon>
        <taxon>Saccharomycotina</taxon>
        <taxon>Saccharomycetes</taxon>
        <taxon>Phaffomycetales</taxon>
        <taxon>Wickerhamomycetaceae</taxon>
        <taxon>Wickerhamomyces</taxon>
    </lineage>
</organism>
<evidence type="ECO:0000256" key="8">
    <source>
        <dbReference type="ARBA" id="ARBA00022692"/>
    </source>
</evidence>
<gene>
    <name evidence="17" type="ORF">WICMUC_005898</name>
</gene>
<keyword evidence="18" id="KW-1185">Reference proteome</keyword>
<comment type="subcellular location">
    <subcellularLocation>
        <location evidence="1 16">Endoplasmic reticulum membrane</location>
        <topology evidence="1 16">Multi-pass membrane protein</topology>
    </subcellularLocation>
</comment>